<reference evidence="5" key="1">
    <citation type="submission" date="2021-07" db="EMBL/GenBank/DDBJ databases">
        <title>Elsinoe batatas strain:CRI-CJ2 Genome sequencing and assembly.</title>
        <authorList>
            <person name="Huang L."/>
        </authorList>
    </citation>
    <scope>NUCLEOTIDE SEQUENCE</scope>
    <source>
        <strain evidence="5">CRI-CJ2</strain>
    </source>
</reference>
<accession>A0A8K0PCY7</accession>
<name>A0A8K0PCY7_9PEZI</name>
<comment type="caution">
    <text evidence="5">The sequence shown here is derived from an EMBL/GenBank/DDBJ whole genome shotgun (WGS) entry which is preliminary data.</text>
</comment>
<keyword evidence="6" id="KW-1185">Reference proteome</keyword>
<dbReference type="GO" id="GO:0003924">
    <property type="term" value="F:GTPase activity"/>
    <property type="evidence" value="ECO:0007669"/>
    <property type="project" value="InterPro"/>
</dbReference>
<dbReference type="SUPFAM" id="SSF52540">
    <property type="entry name" value="P-loop containing nucleoside triphosphate hydrolases"/>
    <property type="match status" value="1"/>
</dbReference>
<protein>
    <recommendedName>
        <fullName evidence="7">ADP-ribosylation factor</fullName>
    </recommendedName>
</protein>
<gene>
    <name evidence="5" type="ORF">KVT40_009023</name>
</gene>
<feature type="binding site" evidence="3">
    <location>
        <begin position="134"/>
        <end position="137"/>
    </location>
    <ligand>
        <name>GTP</name>
        <dbReference type="ChEBI" id="CHEBI:37565"/>
    </ligand>
</feature>
<evidence type="ECO:0000256" key="3">
    <source>
        <dbReference type="PIRSR" id="PIRSR606689-1"/>
    </source>
</evidence>
<feature type="binding site" evidence="3">
    <location>
        <begin position="25"/>
        <end position="32"/>
    </location>
    <ligand>
        <name>GTP</name>
        <dbReference type="ChEBI" id="CHEBI:37565"/>
    </ligand>
</feature>
<dbReference type="Pfam" id="PF00025">
    <property type="entry name" value="Arf"/>
    <property type="match status" value="1"/>
</dbReference>
<dbReference type="OrthoDB" id="3942792at2759"/>
<evidence type="ECO:0008006" key="7">
    <source>
        <dbReference type="Google" id="ProtNLM"/>
    </source>
</evidence>
<dbReference type="GO" id="GO:0046872">
    <property type="term" value="F:metal ion binding"/>
    <property type="evidence" value="ECO:0007669"/>
    <property type="project" value="UniProtKB-KW"/>
</dbReference>
<feature type="binding site" evidence="4">
    <location>
        <position position="32"/>
    </location>
    <ligand>
        <name>Mg(2+)</name>
        <dbReference type="ChEBI" id="CHEBI:18420"/>
    </ligand>
</feature>
<dbReference type="InterPro" id="IPR006689">
    <property type="entry name" value="Small_GTPase_ARF/SAR"/>
</dbReference>
<dbReference type="EMBL" id="JAESVG020000010">
    <property type="protein sequence ID" value="KAG8624047.1"/>
    <property type="molecule type" value="Genomic_DNA"/>
</dbReference>
<dbReference type="InterPro" id="IPR027417">
    <property type="entry name" value="P-loop_NTPase"/>
</dbReference>
<keyword evidence="4" id="KW-0460">Magnesium</keyword>
<evidence type="ECO:0000313" key="5">
    <source>
        <dbReference type="EMBL" id="KAG8624047.1"/>
    </source>
</evidence>
<dbReference type="Proteomes" id="UP000809789">
    <property type="component" value="Unassembled WGS sequence"/>
</dbReference>
<evidence type="ECO:0000256" key="2">
    <source>
        <dbReference type="ARBA" id="ARBA00023134"/>
    </source>
</evidence>
<evidence type="ECO:0000313" key="6">
    <source>
        <dbReference type="Proteomes" id="UP000809789"/>
    </source>
</evidence>
<dbReference type="Gene3D" id="3.40.50.300">
    <property type="entry name" value="P-loop containing nucleotide triphosphate hydrolases"/>
    <property type="match status" value="1"/>
</dbReference>
<sequence>MSPVDSTIIYDILPWDQPRRIFLSGSEGSGKSSILQHIATGSPYKVATQYTFESLCPEWLELSNLTISVLDAHLIHSVMYARAQNFVRANADGVVFVLGDKDDDVVWEDGLHFLSVFVLQVKETEDTPLLVLVNQADQDGARTLDEIDAQIRELLVKKGRVNQCYTIMTFNAKTGVGLERALTWLSDRLREDAIPAIVDKGAAHIQLAPY</sequence>
<keyword evidence="4" id="KW-0479">Metal-binding</keyword>
<keyword evidence="1 3" id="KW-0547">Nucleotide-binding</keyword>
<evidence type="ECO:0000256" key="1">
    <source>
        <dbReference type="ARBA" id="ARBA00022741"/>
    </source>
</evidence>
<evidence type="ECO:0000256" key="4">
    <source>
        <dbReference type="PIRSR" id="PIRSR606689-2"/>
    </source>
</evidence>
<keyword evidence="2 3" id="KW-0342">GTP-binding</keyword>
<dbReference type="AlphaFoldDB" id="A0A8K0PCY7"/>
<organism evidence="5 6">
    <name type="scientific">Elsinoe batatas</name>
    <dbReference type="NCBI Taxonomy" id="2601811"/>
    <lineage>
        <taxon>Eukaryota</taxon>
        <taxon>Fungi</taxon>
        <taxon>Dikarya</taxon>
        <taxon>Ascomycota</taxon>
        <taxon>Pezizomycotina</taxon>
        <taxon>Dothideomycetes</taxon>
        <taxon>Dothideomycetidae</taxon>
        <taxon>Myriangiales</taxon>
        <taxon>Elsinoaceae</taxon>
        <taxon>Elsinoe</taxon>
    </lineage>
</organism>
<dbReference type="GO" id="GO:0005525">
    <property type="term" value="F:GTP binding"/>
    <property type="evidence" value="ECO:0007669"/>
    <property type="project" value="UniProtKB-KW"/>
</dbReference>
<proteinExistence type="predicted"/>